<gene>
    <name evidence="1" type="ORF">QGN17_06815</name>
</gene>
<dbReference type="Proteomes" id="UP001160625">
    <property type="component" value="Unassembled WGS sequence"/>
</dbReference>
<dbReference type="RefSeq" id="WP_281043744.1">
    <property type="nucleotide sequence ID" value="NZ_JARYGZ010000001.1"/>
</dbReference>
<dbReference type="Gene3D" id="3.90.1150.30">
    <property type="match status" value="1"/>
</dbReference>
<dbReference type="InterPro" id="IPR058532">
    <property type="entry name" value="YjbR/MT2646/Rv2570-like"/>
</dbReference>
<evidence type="ECO:0000313" key="2">
    <source>
        <dbReference type="Proteomes" id="UP001160625"/>
    </source>
</evidence>
<name>A0ABT6MZH0_9SPHN</name>
<protein>
    <submittedName>
        <fullName evidence="1">MmcQ/YjbR family DNA-binding protein</fullName>
    </submittedName>
</protein>
<keyword evidence="2" id="KW-1185">Reference proteome</keyword>
<sequence>MTPLDRIRAIAMEQPRAAEKLSHGMPVFFIDKGKTFAWFSENHHGNGITAVLVKTSGPDEQDALVEMDPDLFYKPAYLAPSGWIGIRVDTGDTDWSQIEARIEQSWAYAATPRLREQFGR</sequence>
<dbReference type="EMBL" id="JARYGZ010000001">
    <property type="protein sequence ID" value="MDH7638438.1"/>
    <property type="molecule type" value="Genomic_DNA"/>
</dbReference>
<organism evidence="1 2">
    <name type="scientific">Sphingomonas oryzagri</name>
    <dbReference type="NCBI Taxonomy" id="3042314"/>
    <lineage>
        <taxon>Bacteria</taxon>
        <taxon>Pseudomonadati</taxon>
        <taxon>Pseudomonadota</taxon>
        <taxon>Alphaproteobacteria</taxon>
        <taxon>Sphingomonadales</taxon>
        <taxon>Sphingomonadaceae</taxon>
        <taxon>Sphingomonas</taxon>
    </lineage>
</organism>
<dbReference type="SUPFAM" id="SSF142906">
    <property type="entry name" value="YjbR-like"/>
    <property type="match status" value="1"/>
</dbReference>
<dbReference type="GO" id="GO:0003677">
    <property type="term" value="F:DNA binding"/>
    <property type="evidence" value="ECO:0007669"/>
    <property type="project" value="UniProtKB-KW"/>
</dbReference>
<comment type="caution">
    <text evidence="1">The sequence shown here is derived from an EMBL/GenBank/DDBJ whole genome shotgun (WGS) entry which is preliminary data.</text>
</comment>
<dbReference type="InterPro" id="IPR038056">
    <property type="entry name" value="YjbR-like_sf"/>
</dbReference>
<keyword evidence="1" id="KW-0238">DNA-binding</keyword>
<proteinExistence type="predicted"/>
<reference evidence="1" key="1">
    <citation type="submission" date="2023-04" db="EMBL/GenBank/DDBJ databases">
        <title>Sphingomonas sp. MAHUQ-71 isolated from rice field.</title>
        <authorList>
            <person name="Huq M.A."/>
        </authorList>
    </citation>
    <scope>NUCLEOTIDE SEQUENCE</scope>
    <source>
        <strain evidence="1">MAHUQ-71</strain>
    </source>
</reference>
<dbReference type="Pfam" id="PF04237">
    <property type="entry name" value="YjbR"/>
    <property type="match status" value="1"/>
</dbReference>
<accession>A0ABT6MZH0</accession>
<evidence type="ECO:0000313" key="1">
    <source>
        <dbReference type="EMBL" id="MDH7638438.1"/>
    </source>
</evidence>